<dbReference type="EMBL" id="BAMD01000140">
    <property type="protein sequence ID" value="GAF05862.1"/>
    <property type="molecule type" value="Genomic_DNA"/>
</dbReference>
<keyword evidence="2" id="KW-1185">Reference proteome</keyword>
<organism evidence="1 2">
    <name type="scientific">Saccharicrinis fermentans DSM 9555 = JCM 21142</name>
    <dbReference type="NCBI Taxonomy" id="869213"/>
    <lineage>
        <taxon>Bacteria</taxon>
        <taxon>Pseudomonadati</taxon>
        <taxon>Bacteroidota</taxon>
        <taxon>Bacteroidia</taxon>
        <taxon>Marinilabiliales</taxon>
        <taxon>Marinilabiliaceae</taxon>
        <taxon>Saccharicrinis</taxon>
    </lineage>
</organism>
<dbReference type="Proteomes" id="UP000019402">
    <property type="component" value="Unassembled WGS sequence"/>
</dbReference>
<protein>
    <recommendedName>
        <fullName evidence="3">Transposase</fullName>
    </recommendedName>
</protein>
<sequence length="106" mass="12355">MITRKRKQSFQITILFMLNLLTKSLAIEIENFVSFIKCNIGVKNAEHYTKSAFAQCRRKIKPEVFKDLSDSLVEEFYTDNDESIKLRNGFRLLAVDGSRMTFPDIK</sequence>
<evidence type="ECO:0000313" key="2">
    <source>
        <dbReference type="Proteomes" id="UP000019402"/>
    </source>
</evidence>
<evidence type="ECO:0008006" key="3">
    <source>
        <dbReference type="Google" id="ProtNLM"/>
    </source>
</evidence>
<dbReference type="AlphaFoldDB" id="W7YBQ5"/>
<proteinExistence type="predicted"/>
<name>W7YBQ5_9BACT</name>
<gene>
    <name evidence="1" type="ORF">JCM21142_114618</name>
</gene>
<comment type="caution">
    <text evidence="1">The sequence shown here is derived from an EMBL/GenBank/DDBJ whole genome shotgun (WGS) entry which is preliminary data.</text>
</comment>
<evidence type="ECO:0000313" key="1">
    <source>
        <dbReference type="EMBL" id="GAF05862.1"/>
    </source>
</evidence>
<dbReference type="OrthoDB" id="1308160at2"/>
<dbReference type="RefSeq" id="WP_027473206.1">
    <property type="nucleotide sequence ID" value="NZ_BAMD01000140.1"/>
</dbReference>
<accession>W7YBQ5</accession>
<dbReference type="STRING" id="869213.GCA_000517085_03875"/>
<reference evidence="1 2" key="1">
    <citation type="journal article" date="2014" name="Genome Announc.">
        <title>Draft Genome Sequence of Cytophaga fermentans JCM 21142T, a Facultative Anaerobe Isolated from Marine Mud.</title>
        <authorList>
            <person name="Starns D."/>
            <person name="Oshima K."/>
            <person name="Suda W."/>
            <person name="Iino T."/>
            <person name="Yuki M."/>
            <person name="Inoue J."/>
            <person name="Kitamura K."/>
            <person name="Iida T."/>
            <person name="Darby A."/>
            <person name="Hattori M."/>
            <person name="Ohkuma M."/>
        </authorList>
    </citation>
    <scope>NUCLEOTIDE SEQUENCE [LARGE SCALE GENOMIC DNA]</scope>
    <source>
        <strain evidence="1 2">JCM 21142</strain>
    </source>
</reference>